<keyword evidence="1" id="KW-1133">Transmembrane helix</keyword>
<feature type="transmembrane region" description="Helical" evidence="1">
    <location>
        <begin position="37"/>
        <end position="55"/>
    </location>
</feature>
<organism evidence="2 3">
    <name type="scientific">Ramlibacter albus</name>
    <dbReference type="NCBI Taxonomy" id="2079448"/>
    <lineage>
        <taxon>Bacteria</taxon>
        <taxon>Pseudomonadati</taxon>
        <taxon>Pseudomonadota</taxon>
        <taxon>Betaproteobacteria</taxon>
        <taxon>Burkholderiales</taxon>
        <taxon>Comamonadaceae</taxon>
        <taxon>Ramlibacter</taxon>
    </lineage>
</organism>
<dbReference type="EMBL" id="JACORU010000001">
    <property type="protein sequence ID" value="MBC5764035.1"/>
    <property type="molecule type" value="Genomic_DNA"/>
</dbReference>
<comment type="caution">
    <text evidence="2">The sequence shown here is derived from an EMBL/GenBank/DDBJ whole genome shotgun (WGS) entry which is preliminary data.</text>
</comment>
<evidence type="ECO:0000313" key="3">
    <source>
        <dbReference type="Proteomes" id="UP000596827"/>
    </source>
</evidence>
<dbReference type="AlphaFoldDB" id="A0A923M619"/>
<accession>A0A923M619</accession>
<feature type="transmembrane region" description="Helical" evidence="1">
    <location>
        <begin position="288"/>
        <end position="307"/>
    </location>
</feature>
<name>A0A923M619_9BURK</name>
<proteinExistence type="predicted"/>
<evidence type="ECO:0000256" key="1">
    <source>
        <dbReference type="SAM" id="Phobius"/>
    </source>
</evidence>
<protein>
    <recommendedName>
        <fullName evidence="4">ResB-like domain-containing protein</fullName>
    </recommendedName>
</protein>
<keyword evidence="1" id="KW-0472">Membrane</keyword>
<evidence type="ECO:0000313" key="2">
    <source>
        <dbReference type="EMBL" id="MBC5764035.1"/>
    </source>
</evidence>
<reference evidence="2" key="1">
    <citation type="submission" date="2020-08" db="EMBL/GenBank/DDBJ databases">
        <title>Ramlibacter sp. GTP1 16S ribosomal RNA gene genome sequencing and assembly.</title>
        <authorList>
            <person name="Kang M."/>
        </authorList>
    </citation>
    <scope>NUCLEOTIDE SEQUENCE</scope>
    <source>
        <strain evidence="2">GTP1</strain>
    </source>
</reference>
<gene>
    <name evidence="2" type="ORF">H8R02_06205</name>
</gene>
<evidence type="ECO:0008006" key="4">
    <source>
        <dbReference type="Google" id="ProtNLM"/>
    </source>
</evidence>
<keyword evidence="3" id="KW-1185">Reference proteome</keyword>
<sequence length="322" mass="34925">MKPVLHALASLKLSLAGFALLAAATFASYLLPTVPQGTIAAPLALLALNLAAAMLARPALRRGGLGLFHLALLVLLLLAGWGRLFHFDARVEVLQGGALDPAHVEVTGRGPLHGNAWRRISFRQGGWQVDYAPGMRRAHTRSEVLLPGESLPRTVGDDTPLVIDGYRLYTTHNKGFAPVISWQPDAGPRVQGALHMPSYPLFDWKQENRWTAPGGEALGFWLRVVDAPTGETAWTLDPRHVRTVLVVETGGVRHELSPGDALRVGGATLRYERLAGWMGYRIFHDPTLLPMLFASVAGILALAWHLFGRGVRLLPLREGAAA</sequence>
<feature type="transmembrane region" description="Helical" evidence="1">
    <location>
        <begin position="67"/>
        <end position="85"/>
    </location>
</feature>
<dbReference type="Proteomes" id="UP000596827">
    <property type="component" value="Unassembled WGS sequence"/>
</dbReference>
<keyword evidence="1" id="KW-0812">Transmembrane</keyword>
<dbReference type="RefSeq" id="WP_187080440.1">
    <property type="nucleotide sequence ID" value="NZ_JACORU010000001.1"/>
</dbReference>